<evidence type="ECO:0000256" key="3">
    <source>
        <dbReference type="ARBA" id="ARBA00023163"/>
    </source>
</evidence>
<dbReference type="GO" id="GO:0003700">
    <property type="term" value="F:DNA-binding transcription factor activity"/>
    <property type="evidence" value="ECO:0007669"/>
    <property type="project" value="TreeGrafter"/>
</dbReference>
<sequence>MVDMTSTTAGRQPDGLRADATRNRARIIDAARRMFAKHGLDVPMAEIAECAGVGVGTLYRRFASRDELIAAIFTANMASYADAAEEALADPDPWHGLTRLLHRMCQWQADDQGFSDVLITAQPQAKHVEAERQRAYRAVTELISRAKAAGQVRADFTAEDIAMLLIANAGLISVTGDVAPDAWRRFATLMISSYRADNTEPAPAPPTARAMYGVMRRRQTQRPAGNP</sequence>
<dbReference type="SUPFAM" id="SSF48498">
    <property type="entry name" value="Tetracyclin repressor-like, C-terminal domain"/>
    <property type="match status" value="1"/>
</dbReference>
<evidence type="ECO:0000256" key="1">
    <source>
        <dbReference type="ARBA" id="ARBA00023015"/>
    </source>
</evidence>
<protein>
    <submittedName>
        <fullName evidence="6">Transcriptional regulator, TetR family</fullName>
    </submittedName>
</protein>
<keyword evidence="7" id="KW-1185">Reference proteome</keyword>
<dbReference type="InterPro" id="IPR049445">
    <property type="entry name" value="TetR_SbtR-like_C"/>
</dbReference>
<dbReference type="STRING" id="568872.GA0070624_1100"/>
<proteinExistence type="predicted"/>
<feature type="domain" description="HTH tetR-type" evidence="5">
    <location>
        <begin position="21"/>
        <end position="80"/>
    </location>
</feature>
<dbReference type="Pfam" id="PF00440">
    <property type="entry name" value="TetR_N"/>
    <property type="match status" value="1"/>
</dbReference>
<dbReference type="InterPro" id="IPR036271">
    <property type="entry name" value="Tet_transcr_reg_TetR-rel_C_sf"/>
</dbReference>
<name>A0A1C6RHS3_9ACTN</name>
<dbReference type="AlphaFoldDB" id="A0A1C6RHS3"/>
<dbReference type="InterPro" id="IPR009057">
    <property type="entry name" value="Homeodomain-like_sf"/>
</dbReference>
<dbReference type="Pfam" id="PF21597">
    <property type="entry name" value="TetR_C_43"/>
    <property type="match status" value="1"/>
</dbReference>
<organism evidence="6 7">
    <name type="scientific">Micromonospora rhizosphaerae</name>
    <dbReference type="NCBI Taxonomy" id="568872"/>
    <lineage>
        <taxon>Bacteria</taxon>
        <taxon>Bacillati</taxon>
        <taxon>Actinomycetota</taxon>
        <taxon>Actinomycetes</taxon>
        <taxon>Micromonosporales</taxon>
        <taxon>Micromonosporaceae</taxon>
        <taxon>Micromonospora</taxon>
    </lineage>
</organism>
<evidence type="ECO:0000256" key="4">
    <source>
        <dbReference type="PROSITE-ProRule" id="PRU00335"/>
    </source>
</evidence>
<dbReference type="GO" id="GO:0000976">
    <property type="term" value="F:transcription cis-regulatory region binding"/>
    <property type="evidence" value="ECO:0007669"/>
    <property type="project" value="TreeGrafter"/>
</dbReference>
<dbReference type="Proteomes" id="UP000199413">
    <property type="component" value="Unassembled WGS sequence"/>
</dbReference>
<gene>
    <name evidence="6" type="ORF">GA0070624_1100</name>
</gene>
<dbReference type="Gene3D" id="1.10.357.10">
    <property type="entry name" value="Tetracycline Repressor, domain 2"/>
    <property type="match status" value="1"/>
</dbReference>
<dbReference type="InterPro" id="IPR001647">
    <property type="entry name" value="HTH_TetR"/>
</dbReference>
<dbReference type="InterPro" id="IPR050109">
    <property type="entry name" value="HTH-type_TetR-like_transc_reg"/>
</dbReference>
<reference evidence="7" key="1">
    <citation type="submission" date="2016-06" db="EMBL/GenBank/DDBJ databases">
        <authorList>
            <person name="Varghese N."/>
            <person name="Submissions Spin"/>
        </authorList>
    </citation>
    <scope>NUCLEOTIDE SEQUENCE [LARGE SCALE GENOMIC DNA]</scope>
    <source>
        <strain evidence="7">DSM 45431</strain>
    </source>
</reference>
<keyword evidence="3" id="KW-0804">Transcription</keyword>
<keyword evidence="2 4" id="KW-0238">DNA-binding</keyword>
<evidence type="ECO:0000259" key="5">
    <source>
        <dbReference type="PROSITE" id="PS50977"/>
    </source>
</evidence>
<accession>A0A1C6RHS3</accession>
<dbReference type="EMBL" id="FMHV01000002">
    <property type="protein sequence ID" value="SCL16729.1"/>
    <property type="molecule type" value="Genomic_DNA"/>
</dbReference>
<evidence type="ECO:0000256" key="2">
    <source>
        <dbReference type="ARBA" id="ARBA00023125"/>
    </source>
</evidence>
<evidence type="ECO:0000313" key="6">
    <source>
        <dbReference type="EMBL" id="SCL16729.1"/>
    </source>
</evidence>
<dbReference type="PANTHER" id="PTHR30055">
    <property type="entry name" value="HTH-TYPE TRANSCRIPTIONAL REGULATOR RUTR"/>
    <property type="match status" value="1"/>
</dbReference>
<dbReference type="PRINTS" id="PR00455">
    <property type="entry name" value="HTHTETR"/>
</dbReference>
<dbReference type="PANTHER" id="PTHR30055:SF234">
    <property type="entry name" value="HTH-TYPE TRANSCRIPTIONAL REGULATOR BETI"/>
    <property type="match status" value="1"/>
</dbReference>
<feature type="DNA-binding region" description="H-T-H motif" evidence="4">
    <location>
        <begin position="43"/>
        <end position="62"/>
    </location>
</feature>
<evidence type="ECO:0000313" key="7">
    <source>
        <dbReference type="Proteomes" id="UP000199413"/>
    </source>
</evidence>
<keyword evidence="1" id="KW-0805">Transcription regulation</keyword>
<dbReference type="SUPFAM" id="SSF46689">
    <property type="entry name" value="Homeodomain-like"/>
    <property type="match status" value="1"/>
</dbReference>
<dbReference type="PROSITE" id="PS50977">
    <property type="entry name" value="HTH_TETR_2"/>
    <property type="match status" value="1"/>
</dbReference>